<evidence type="ECO:0000313" key="10">
    <source>
        <dbReference type="Proteomes" id="UP001321421"/>
    </source>
</evidence>
<dbReference type="Proteomes" id="UP001321421">
    <property type="component" value="Chromosome"/>
</dbReference>
<dbReference type="RefSeq" id="WP_289230790.1">
    <property type="nucleotide sequence ID" value="NZ_AP027735.1"/>
</dbReference>
<keyword evidence="10" id="KW-1185">Reference proteome</keyword>
<accession>A0ABM8HBI8</accession>
<evidence type="ECO:0000256" key="5">
    <source>
        <dbReference type="ARBA" id="ARBA00022989"/>
    </source>
</evidence>
<evidence type="ECO:0000256" key="3">
    <source>
        <dbReference type="ARBA" id="ARBA00022475"/>
    </source>
</evidence>
<dbReference type="Pfam" id="PF00528">
    <property type="entry name" value="BPD_transp_1"/>
    <property type="match status" value="1"/>
</dbReference>
<feature type="transmembrane region" description="Helical" evidence="7">
    <location>
        <begin position="190"/>
        <end position="212"/>
    </location>
</feature>
<dbReference type="PANTHER" id="PTHR30465:SF0">
    <property type="entry name" value="OLIGOPEPTIDE TRANSPORT SYSTEM PERMEASE PROTEIN APPB"/>
    <property type="match status" value="1"/>
</dbReference>
<evidence type="ECO:0000256" key="4">
    <source>
        <dbReference type="ARBA" id="ARBA00022692"/>
    </source>
</evidence>
<dbReference type="PROSITE" id="PS50928">
    <property type="entry name" value="ABC_TM1"/>
    <property type="match status" value="1"/>
</dbReference>
<dbReference type="EMBL" id="AP027735">
    <property type="protein sequence ID" value="BDZ58299.1"/>
    <property type="molecule type" value="Genomic_DNA"/>
</dbReference>
<evidence type="ECO:0000256" key="6">
    <source>
        <dbReference type="ARBA" id="ARBA00023136"/>
    </source>
</evidence>
<dbReference type="CDD" id="cd06261">
    <property type="entry name" value="TM_PBP2"/>
    <property type="match status" value="1"/>
</dbReference>
<dbReference type="InterPro" id="IPR045621">
    <property type="entry name" value="BPD_transp_1_N"/>
</dbReference>
<gene>
    <name evidence="9" type="ORF">GCM10025872_19560</name>
</gene>
<feature type="transmembrane region" description="Helical" evidence="7">
    <location>
        <begin position="146"/>
        <end position="170"/>
    </location>
</feature>
<feature type="domain" description="ABC transmembrane type-1" evidence="8">
    <location>
        <begin position="110"/>
        <end position="319"/>
    </location>
</feature>
<feature type="transmembrane region" description="Helical" evidence="7">
    <location>
        <begin position="9"/>
        <end position="29"/>
    </location>
</feature>
<keyword evidence="3" id="KW-1003">Cell membrane</keyword>
<keyword evidence="5 7" id="KW-1133">Transmembrane helix</keyword>
<evidence type="ECO:0000256" key="7">
    <source>
        <dbReference type="RuleBase" id="RU363032"/>
    </source>
</evidence>
<dbReference type="PANTHER" id="PTHR30465">
    <property type="entry name" value="INNER MEMBRANE ABC TRANSPORTER"/>
    <property type="match status" value="1"/>
</dbReference>
<keyword evidence="6 7" id="KW-0472">Membrane</keyword>
<feature type="transmembrane region" description="Helical" evidence="7">
    <location>
        <begin position="254"/>
        <end position="276"/>
    </location>
</feature>
<sequence>MLIYLSRRVLLGVSVVLAAIVATFILFFVGPSDPTTALCGRQCTPERAAQIEKNLGLDKPKTEQFTRYVKGLVVGTKESDGGGARDCEAPCLGWSYVQNRSVTDIVKEAFPVTVSVVAGGMVVYSILGISLGVLCARKRGKWVDKLIVGSSQFISAIPYYILAVIFFLYGMKYTGLVPEATWTPLTESPWAWFIGLLGVWLFYGAITSTGYIRYIRASMIDTQAQDYVRTARSKGISEFDVTFKHALRAAIAPFVTLLGLGVAAELTGAIFTERVFGLPGMGTRTILAYTQGDLPVIAGIVIVSSVLLVVANIIVDLLYGVVDPRVKLS</sequence>
<dbReference type="Pfam" id="PF19300">
    <property type="entry name" value="BPD_transp_1_N"/>
    <property type="match status" value="1"/>
</dbReference>
<evidence type="ECO:0000259" key="8">
    <source>
        <dbReference type="PROSITE" id="PS50928"/>
    </source>
</evidence>
<proteinExistence type="inferred from homology"/>
<keyword evidence="2 7" id="KW-0813">Transport</keyword>
<dbReference type="Gene3D" id="1.10.3720.10">
    <property type="entry name" value="MetI-like"/>
    <property type="match status" value="1"/>
</dbReference>
<dbReference type="InterPro" id="IPR000515">
    <property type="entry name" value="MetI-like"/>
</dbReference>
<dbReference type="InterPro" id="IPR035906">
    <property type="entry name" value="MetI-like_sf"/>
</dbReference>
<evidence type="ECO:0000313" key="9">
    <source>
        <dbReference type="EMBL" id="BDZ58299.1"/>
    </source>
</evidence>
<comment type="similarity">
    <text evidence="7">Belongs to the binding-protein-dependent transport system permease family.</text>
</comment>
<name>A0ABM8HBI8_9MICO</name>
<comment type="subcellular location">
    <subcellularLocation>
        <location evidence="1 7">Cell membrane</location>
        <topology evidence="1 7">Multi-pass membrane protein</topology>
    </subcellularLocation>
</comment>
<keyword evidence="4 7" id="KW-0812">Transmembrane</keyword>
<feature type="transmembrane region" description="Helical" evidence="7">
    <location>
        <begin position="296"/>
        <end position="322"/>
    </location>
</feature>
<dbReference type="SUPFAM" id="SSF161098">
    <property type="entry name" value="MetI-like"/>
    <property type="match status" value="1"/>
</dbReference>
<reference evidence="10" key="1">
    <citation type="journal article" date="2019" name="Int. J. Syst. Evol. Microbiol.">
        <title>The Global Catalogue of Microorganisms (GCM) 10K type strain sequencing project: providing services to taxonomists for standard genome sequencing and annotation.</title>
        <authorList>
            <consortium name="The Broad Institute Genomics Platform"/>
            <consortium name="The Broad Institute Genome Sequencing Center for Infectious Disease"/>
            <person name="Wu L."/>
            <person name="Ma J."/>
        </authorList>
    </citation>
    <scope>NUCLEOTIDE SEQUENCE [LARGE SCALE GENOMIC DNA]</scope>
    <source>
        <strain evidence="10">NBRC 110608</strain>
    </source>
</reference>
<organism evidence="9 10">
    <name type="scientific">Barrientosiimonas endolithica</name>
    <dbReference type="NCBI Taxonomy" id="1535208"/>
    <lineage>
        <taxon>Bacteria</taxon>
        <taxon>Bacillati</taxon>
        <taxon>Actinomycetota</taxon>
        <taxon>Actinomycetes</taxon>
        <taxon>Micrococcales</taxon>
        <taxon>Dermacoccaceae</taxon>
        <taxon>Barrientosiimonas</taxon>
    </lineage>
</organism>
<evidence type="ECO:0000256" key="2">
    <source>
        <dbReference type="ARBA" id="ARBA00022448"/>
    </source>
</evidence>
<evidence type="ECO:0000256" key="1">
    <source>
        <dbReference type="ARBA" id="ARBA00004651"/>
    </source>
</evidence>
<protein>
    <submittedName>
        <fullName evidence="9">ABC transporter permease</fullName>
    </submittedName>
</protein>
<feature type="transmembrane region" description="Helical" evidence="7">
    <location>
        <begin position="109"/>
        <end position="134"/>
    </location>
</feature>